<feature type="transmembrane region" description="Helical" evidence="1">
    <location>
        <begin position="135"/>
        <end position="155"/>
    </location>
</feature>
<reference evidence="3" key="1">
    <citation type="submission" date="2017-08" db="EMBL/GenBank/DDBJ databases">
        <authorList>
            <person name="Grouzdev D.S."/>
            <person name="Gaisin V.A."/>
            <person name="Rysina M.S."/>
            <person name="Gorlenko V.M."/>
        </authorList>
    </citation>
    <scope>NUCLEOTIDE SEQUENCE [LARGE SCALE GENOMIC DNA]</scope>
    <source>
        <strain evidence="3">Kir15-3F</strain>
    </source>
</reference>
<feature type="transmembrane region" description="Helical" evidence="1">
    <location>
        <begin position="381"/>
        <end position="401"/>
    </location>
</feature>
<accession>A0A2A6RNL7</accession>
<evidence type="ECO:0000256" key="1">
    <source>
        <dbReference type="SAM" id="Phobius"/>
    </source>
</evidence>
<feature type="transmembrane region" description="Helical" evidence="1">
    <location>
        <begin position="236"/>
        <end position="258"/>
    </location>
</feature>
<keyword evidence="1" id="KW-1133">Transmembrane helix</keyword>
<dbReference type="Proteomes" id="UP000220527">
    <property type="component" value="Unassembled WGS sequence"/>
</dbReference>
<evidence type="ECO:0008006" key="4">
    <source>
        <dbReference type="Google" id="ProtNLM"/>
    </source>
</evidence>
<dbReference type="EMBL" id="NQWI01000008">
    <property type="protein sequence ID" value="PDW04515.1"/>
    <property type="molecule type" value="Genomic_DNA"/>
</dbReference>
<proteinExistence type="predicted"/>
<dbReference type="OrthoDB" id="144840at2"/>
<evidence type="ECO:0000313" key="2">
    <source>
        <dbReference type="EMBL" id="PDW04515.1"/>
    </source>
</evidence>
<keyword evidence="1" id="KW-0812">Transmembrane</keyword>
<name>A0A2A6RNL7_9CHLR</name>
<feature type="transmembrane region" description="Helical" evidence="1">
    <location>
        <begin position="408"/>
        <end position="426"/>
    </location>
</feature>
<gene>
    <name evidence="2" type="ORF">CJ255_03090</name>
</gene>
<feature type="transmembrane region" description="Helical" evidence="1">
    <location>
        <begin position="106"/>
        <end position="128"/>
    </location>
</feature>
<dbReference type="RefSeq" id="WP_097642638.1">
    <property type="nucleotide sequence ID" value="NZ_NQWI01000008.1"/>
</dbReference>
<feature type="transmembrane region" description="Helical" evidence="1">
    <location>
        <begin position="309"/>
        <end position="326"/>
    </location>
</feature>
<keyword evidence="1" id="KW-0472">Membrane</keyword>
<dbReference type="AlphaFoldDB" id="A0A2A6RNL7"/>
<evidence type="ECO:0000313" key="3">
    <source>
        <dbReference type="Proteomes" id="UP000220527"/>
    </source>
</evidence>
<organism evidence="2 3">
    <name type="scientific">Candidatus Viridilinea mediisalina</name>
    <dbReference type="NCBI Taxonomy" id="2024553"/>
    <lineage>
        <taxon>Bacteria</taxon>
        <taxon>Bacillati</taxon>
        <taxon>Chloroflexota</taxon>
        <taxon>Chloroflexia</taxon>
        <taxon>Chloroflexales</taxon>
        <taxon>Chloroflexineae</taxon>
        <taxon>Oscillochloridaceae</taxon>
        <taxon>Candidatus Viridilinea</taxon>
    </lineage>
</organism>
<feature type="transmembrane region" description="Helical" evidence="1">
    <location>
        <begin position="205"/>
        <end position="224"/>
    </location>
</feature>
<keyword evidence="3" id="KW-1185">Reference proteome</keyword>
<comment type="caution">
    <text evidence="2">The sequence shown here is derived from an EMBL/GenBank/DDBJ whole genome shotgun (WGS) entry which is preliminary data.</text>
</comment>
<protein>
    <recommendedName>
        <fullName evidence="4">YfhO family protein</fullName>
    </recommendedName>
</protein>
<sequence length="738" mass="81128">MVSSFIRLPAWLLVLLGYLMLGIALTWPLVLRFSSDLPGGAHKDGLEDAYQNIWNLWWTVEALRRPTNLWATDLLFHPDGPNLLFHTLSPGNTLAVAPITALWGPIAGFNAIALASFALGGLGMWLLARRYCGPAPALLAGIVYVASPFHIAALVSDGQLQIFSHQWLPWYLHFLLLSLERSAEAWRRHVLWAGVFLSLTAWGDWYYTLFLLIFSALIVLWQLWRQGLAQMRALLAPLLLMAGVFSLTSGPLIAAMLFEAARTNYVSILPPDDPARLSADLLAYVVPQRLHPLWGAAPWAWGVDYGVNRRFYLGLSLLLLALLALWKRPAARPWGLAAGSFLLLSLGPSLRINGQDSGIPLPYQLIAELPIVSLTRQPDRFNVLVTIALGMLAAYGAAWLLQHWRGRPMLLITLLAALILLEYWPAPIVTRTPPVPAFYATLPPGPGALLEYPFHPEITYRDAERMRFQTIHGRPISGGYHSRAYPQPQLGMPVLRDLQAGQLASDIALEAGGWPAALHTLGYRYIVGYKQQLLGPINLQPSDEALFRALVEAGLGVDAPLSEDAWLIVYAVPPAEAMPVVQLRHGWGPLEQPAPTTRYRWLPELAELGLMGVEAGPHRLSFSALPAGGPRTLQLTLPEASIQLPLAPELRRYHLLVPLASGNNITHLHSIEPPTSGEQLYGNGDLRPISVRLERIGLMPVRHQPCGGQLGGRRLHDGDGRGDMACCAAAGAGRKLHR</sequence>
<feature type="transmembrane region" description="Helical" evidence="1">
    <location>
        <begin position="12"/>
        <end position="30"/>
    </location>
</feature>
<feature type="transmembrane region" description="Helical" evidence="1">
    <location>
        <begin position="333"/>
        <end position="352"/>
    </location>
</feature>